<gene>
    <name evidence="3" type="ORF">FHX80_112167</name>
</gene>
<accession>A0A561UWJ1</accession>
<proteinExistence type="predicted"/>
<evidence type="ECO:0000256" key="1">
    <source>
        <dbReference type="ARBA" id="ARBA00022527"/>
    </source>
</evidence>
<dbReference type="InterPro" id="IPR036890">
    <property type="entry name" value="HATPase_C_sf"/>
</dbReference>
<dbReference type="InterPro" id="IPR003594">
    <property type="entry name" value="HATPase_dom"/>
</dbReference>
<keyword evidence="3" id="KW-0418">Kinase</keyword>
<keyword evidence="1" id="KW-0723">Serine/threonine-protein kinase</keyword>
<dbReference type="Gene3D" id="3.30.565.10">
    <property type="entry name" value="Histidine kinase-like ATPase, C-terminal domain"/>
    <property type="match status" value="1"/>
</dbReference>
<dbReference type="AlphaFoldDB" id="A0A561UWJ1"/>
<evidence type="ECO:0000313" key="3">
    <source>
        <dbReference type="EMBL" id="TWG03732.1"/>
    </source>
</evidence>
<dbReference type="GO" id="GO:0004674">
    <property type="term" value="F:protein serine/threonine kinase activity"/>
    <property type="evidence" value="ECO:0007669"/>
    <property type="project" value="UniProtKB-KW"/>
</dbReference>
<dbReference type="InterPro" id="IPR050267">
    <property type="entry name" value="Anti-sigma-factor_SerPK"/>
</dbReference>
<organism evidence="3 4">
    <name type="scientific">Streptomyces brevispora</name>
    <dbReference type="NCBI Taxonomy" id="887462"/>
    <lineage>
        <taxon>Bacteria</taxon>
        <taxon>Bacillati</taxon>
        <taxon>Actinomycetota</taxon>
        <taxon>Actinomycetes</taxon>
        <taxon>Kitasatosporales</taxon>
        <taxon>Streptomycetaceae</taxon>
        <taxon>Streptomyces</taxon>
    </lineage>
</organism>
<feature type="domain" description="Histidine kinase/HSP90-like ATPase" evidence="2">
    <location>
        <begin position="40"/>
        <end position="149"/>
    </location>
</feature>
<keyword evidence="3" id="KW-0808">Transferase</keyword>
<dbReference type="Proteomes" id="UP000318186">
    <property type="component" value="Unassembled WGS sequence"/>
</dbReference>
<protein>
    <submittedName>
        <fullName evidence="3">Histidine kinase-like protein</fullName>
    </submittedName>
</protein>
<dbReference type="EMBL" id="VIWW01000001">
    <property type="protein sequence ID" value="TWG03732.1"/>
    <property type="molecule type" value="Genomic_DNA"/>
</dbReference>
<reference evidence="3 4" key="1">
    <citation type="submission" date="2019-06" db="EMBL/GenBank/DDBJ databases">
        <title>Sequencing the genomes of 1000 actinobacteria strains.</title>
        <authorList>
            <person name="Klenk H.-P."/>
        </authorList>
    </citation>
    <scope>NUCLEOTIDE SEQUENCE [LARGE SCALE GENOMIC DNA]</scope>
    <source>
        <strain evidence="3 4">DSM 42059</strain>
    </source>
</reference>
<evidence type="ECO:0000259" key="2">
    <source>
        <dbReference type="Pfam" id="PF13581"/>
    </source>
</evidence>
<evidence type="ECO:0000313" key="4">
    <source>
        <dbReference type="Proteomes" id="UP000318186"/>
    </source>
</evidence>
<sequence>MFVAKLLGMTTTDLPAPRTGDTFELRFSSTARGARLARRLASHRVHEWGHRYGSEVNDTVSLIVGELAANAVTHGLGPGRDARLRMVRMSGERLRVEVSDTRGERRPAVRAVLPAGDEVAGRGLVLVAALCQEWGVTDREGAPGKTVWAVVATATAEQRDGSGADRALRGSS</sequence>
<dbReference type="Pfam" id="PF13581">
    <property type="entry name" value="HATPase_c_2"/>
    <property type="match status" value="1"/>
</dbReference>
<dbReference type="CDD" id="cd16936">
    <property type="entry name" value="HATPase_RsbW-like"/>
    <property type="match status" value="1"/>
</dbReference>
<dbReference type="PANTHER" id="PTHR35526">
    <property type="entry name" value="ANTI-SIGMA-F FACTOR RSBW-RELATED"/>
    <property type="match status" value="1"/>
</dbReference>
<name>A0A561UWJ1_9ACTN</name>
<dbReference type="PANTHER" id="PTHR35526:SF3">
    <property type="entry name" value="ANTI-SIGMA-F FACTOR RSBW"/>
    <property type="match status" value="1"/>
</dbReference>
<comment type="caution">
    <text evidence="3">The sequence shown here is derived from an EMBL/GenBank/DDBJ whole genome shotgun (WGS) entry which is preliminary data.</text>
</comment>